<dbReference type="GO" id="GO:0046570">
    <property type="term" value="F:methylthioribulose 1-phosphate dehydratase activity"/>
    <property type="evidence" value="ECO:0007669"/>
    <property type="project" value="UniProtKB-UniRule"/>
</dbReference>
<comment type="pathway">
    <text evidence="6">Amino-acid biosynthesis; L-methionine biosynthesis via salvage pathway; L-methionine from S-methyl-5-thio-alpha-D-ribose 1-phosphate: step 2/6.</text>
</comment>
<dbReference type="EC" id="4.2.1.109" evidence="6"/>
<dbReference type="Gene3D" id="3.40.225.10">
    <property type="entry name" value="Class II aldolase/adducin N-terminal domain"/>
    <property type="match status" value="1"/>
</dbReference>
<evidence type="ECO:0000256" key="5">
    <source>
        <dbReference type="ARBA" id="ARBA00023239"/>
    </source>
</evidence>
<keyword evidence="9" id="KW-1185">Reference proteome</keyword>
<dbReference type="GO" id="GO:0019509">
    <property type="term" value="P:L-methionine salvage from methylthioadenosine"/>
    <property type="evidence" value="ECO:0007669"/>
    <property type="project" value="UniProtKB-UniRule"/>
</dbReference>
<keyword evidence="4 6" id="KW-0486">Methionine biosynthesis</keyword>
<dbReference type="EMBL" id="RSCL01000032">
    <property type="protein sequence ID" value="RUS97495.1"/>
    <property type="molecule type" value="Genomic_DNA"/>
</dbReference>
<dbReference type="InterPro" id="IPR017714">
    <property type="entry name" value="MethylthioRu-1-P_deHdtase_MtnB"/>
</dbReference>
<comment type="function">
    <text evidence="6">Catalyzes the dehydration of methylthioribulose-1-phosphate (MTRu-1-P) into 2,3-diketo-5-methylthiopentyl-1-phosphate (DK-MTP-1-P).</text>
</comment>
<reference evidence="8" key="1">
    <citation type="submission" date="2018-12" db="EMBL/GenBank/DDBJ databases">
        <authorList>
            <person name="Will S."/>
            <person name="Neumann-Schaal M."/>
            <person name="Henke P."/>
        </authorList>
    </citation>
    <scope>NUCLEOTIDE SEQUENCE</scope>
    <source>
        <strain evidence="8">PCC 7102</strain>
    </source>
</reference>
<dbReference type="OrthoDB" id="9805559at2"/>
<evidence type="ECO:0000256" key="2">
    <source>
        <dbReference type="ARBA" id="ARBA00022723"/>
    </source>
</evidence>
<dbReference type="GO" id="GO:0008270">
    <property type="term" value="F:zinc ion binding"/>
    <property type="evidence" value="ECO:0007669"/>
    <property type="project" value="UniProtKB-UniRule"/>
</dbReference>
<name>A0A3S1ABF5_9CYAN</name>
<dbReference type="SMART" id="SM01007">
    <property type="entry name" value="Aldolase_II"/>
    <property type="match status" value="1"/>
</dbReference>
<organism evidence="8 9">
    <name type="scientific">Dulcicalothrix desertica PCC 7102</name>
    <dbReference type="NCBI Taxonomy" id="232991"/>
    <lineage>
        <taxon>Bacteria</taxon>
        <taxon>Bacillati</taxon>
        <taxon>Cyanobacteriota</taxon>
        <taxon>Cyanophyceae</taxon>
        <taxon>Nostocales</taxon>
        <taxon>Calotrichaceae</taxon>
        <taxon>Dulcicalothrix</taxon>
    </lineage>
</organism>
<evidence type="ECO:0000259" key="7">
    <source>
        <dbReference type="SMART" id="SM01007"/>
    </source>
</evidence>
<dbReference type="InterPro" id="IPR001303">
    <property type="entry name" value="Aldolase_II/adducin_N"/>
</dbReference>
<dbReference type="PANTHER" id="PTHR10640:SF7">
    <property type="entry name" value="METHYLTHIORIBULOSE-1-PHOSPHATE DEHYDRATASE"/>
    <property type="match status" value="1"/>
</dbReference>
<dbReference type="InterPro" id="IPR036409">
    <property type="entry name" value="Aldolase_II/adducin_N_sf"/>
</dbReference>
<feature type="binding site" evidence="6">
    <location>
        <position position="106"/>
    </location>
    <ligand>
        <name>Zn(2+)</name>
        <dbReference type="ChEBI" id="CHEBI:29105"/>
    </ligand>
</feature>
<feature type="domain" description="Class II aldolase/adducin N-terminal" evidence="7">
    <location>
        <begin position="17"/>
        <end position="208"/>
    </location>
</feature>
<dbReference type="SUPFAM" id="SSF53639">
    <property type="entry name" value="AraD/HMP-PK domain-like"/>
    <property type="match status" value="1"/>
</dbReference>
<proteinExistence type="inferred from homology"/>
<keyword evidence="3 6" id="KW-0862">Zinc</keyword>
<dbReference type="NCBIfam" id="TIGR03328">
    <property type="entry name" value="salvage_mtnB"/>
    <property type="match status" value="1"/>
</dbReference>
<dbReference type="GO" id="GO:0005737">
    <property type="term" value="C:cytoplasm"/>
    <property type="evidence" value="ECO:0007669"/>
    <property type="project" value="UniProtKB-UniRule"/>
</dbReference>
<feature type="binding site" evidence="6">
    <location>
        <position position="108"/>
    </location>
    <ligand>
        <name>Zn(2+)</name>
        <dbReference type="ChEBI" id="CHEBI:29105"/>
    </ligand>
</feature>
<evidence type="ECO:0000256" key="3">
    <source>
        <dbReference type="ARBA" id="ARBA00022833"/>
    </source>
</evidence>
<evidence type="ECO:0000256" key="1">
    <source>
        <dbReference type="ARBA" id="ARBA00022605"/>
    </source>
</evidence>
<comment type="cofactor">
    <cofactor evidence="6">
        <name>Zn(2+)</name>
        <dbReference type="ChEBI" id="CHEBI:29105"/>
    </cofactor>
    <text evidence="6">Binds 1 zinc ion per subunit.</text>
</comment>
<keyword evidence="5 6" id="KW-0456">Lyase</keyword>
<dbReference type="Pfam" id="PF00596">
    <property type="entry name" value="Aldolase_II"/>
    <property type="match status" value="1"/>
</dbReference>
<evidence type="ECO:0000313" key="8">
    <source>
        <dbReference type="EMBL" id="RUS97495.1"/>
    </source>
</evidence>
<reference evidence="8" key="2">
    <citation type="journal article" date="2019" name="Genome Biol. Evol.">
        <title>Day and night: Metabolic profiles and evolutionary relationships of six axenic non-marine cyanobacteria.</title>
        <authorList>
            <person name="Will S.E."/>
            <person name="Henke P."/>
            <person name="Boedeker C."/>
            <person name="Huang S."/>
            <person name="Brinkmann H."/>
            <person name="Rohde M."/>
            <person name="Jarek M."/>
            <person name="Friedl T."/>
            <person name="Seufert S."/>
            <person name="Schumacher M."/>
            <person name="Overmann J."/>
            <person name="Neumann-Schaal M."/>
            <person name="Petersen J."/>
        </authorList>
    </citation>
    <scope>NUCLEOTIDE SEQUENCE [LARGE SCALE GENOMIC DNA]</scope>
    <source>
        <strain evidence="8">PCC 7102</strain>
    </source>
</reference>
<protein>
    <recommendedName>
        <fullName evidence="6">Methylthioribulose-1-phosphate dehydratase</fullName>
        <shortName evidence="6">MTRu-1-P dehydratase</shortName>
        <ecNumber evidence="6">4.2.1.109</ecNumber>
    </recommendedName>
</protein>
<comment type="caution">
    <text evidence="8">The sequence shown here is derived from an EMBL/GenBank/DDBJ whole genome shotgun (WGS) entry which is preliminary data.</text>
</comment>
<accession>A0A3S1ABF5</accession>
<keyword evidence="1 6" id="KW-0028">Amino-acid biosynthesis</keyword>
<evidence type="ECO:0000313" key="9">
    <source>
        <dbReference type="Proteomes" id="UP000271624"/>
    </source>
</evidence>
<dbReference type="Proteomes" id="UP000271624">
    <property type="component" value="Unassembled WGS sequence"/>
</dbReference>
<dbReference type="UniPathway" id="UPA00904">
    <property type="reaction ID" value="UER00875"/>
</dbReference>
<dbReference type="PANTHER" id="PTHR10640">
    <property type="entry name" value="METHYLTHIORIBULOSE-1-PHOSPHATE DEHYDRATASE"/>
    <property type="match status" value="1"/>
</dbReference>
<dbReference type="AlphaFoldDB" id="A0A3S1ABF5"/>
<evidence type="ECO:0000256" key="6">
    <source>
        <dbReference type="HAMAP-Rule" id="MF_01677"/>
    </source>
</evidence>
<gene>
    <name evidence="6 8" type="primary">mtnB</name>
    <name evidence="8" type="ORF">DSM106972_084430</name>
</gene>
<dbReference type="HAMAP" id="MF_01677">
    <property type="entry name" value="Salvage_MtnB"/>
    <property type="match status" value="1"/>
</dbReference>
<comment type="catalytic activity">
    <reaction evidence="6">
        <text>5-(methylsulfanyl)-D-ribulose 1-phosphate = 5-methylsulfanyl-2,3-dioxopentyl phosphate + H2O</text>
        <dbReference type="Rhea" id="RHEA:15549"/>
        <dbReference type="ChEBI" id="CHEBI:15377"/>
        <dbReference type="ChEBI" id="CHEBI:58548"/>
        <dbReference type="ChEBI" id="CHEBI:58828"/>
        <dbReference type="EC" id="4.2.1.109"/>
    </reaction>
</comment>
<comment type="similarity">
    <text evidence="6">Belongs to the aldolase class II family. MtnB subfamily.</text>
</comment>
<evidence type="ECO:0000256" key="4">
    <source>
        <dbReference type="ARBA" id="ARBA00023167"/>
    </source>
</evidence>
<keyword evidence="2 6" id="KW-0479">Metal-binding</keyword>
<sequence length="215" mass="23850">MKQQLLDTVSINYDPRVELIGAASYFHAQGWMLGTAGNLSAKMPDGSFWITGSGKSKGKLSQEDFVRVYPDGSIQAPLEESVKPSAETSIHSSIYELFADAQACYHVHSVDANLVSNFIKGDEIPLPPLEMIKGLGIWEENPNCVMPLFDNHLKVPQIASDIKTRFLAQKPQIPALLIRNHGVTVWANSLETARNYIEITEFVFRYMVAARKAGI</sequence>
<dbReference type="RefSeq" id="WP_127086465.1">
    <property type="nucleotide sequence ID" value="NZ_RSCL01000032.1"/>
</dbReference>